<dbReference type="EMBL" id="CP016438">
    <property type="protein sequence ID" value="ANS70729.1"/>
    <property type="molecule type" value="Genomic_DNA"/>
</dbReference>
<name>A0A1B1MQ46_STRLN</name>
<organism evidence="1 2">
    <name type="scientific">Streptomyces lincolnensis</name>
    <dbReference type="NCBI Taxonomy" id="1915"/>
    <lineage>
        <taxon>Bacteria</taxon>
        <taxon>Bacillati</taxon>
        <taxon>Actinomycetota</taxon>
        <taxon>Actinomycetes</taxon>
        <taxon>Kitasatosporales</taxon>
        <taxon>Streptomycetaceae</taxon>
        <taxon>Streptomyces</taxon>
    </lineage>
</organism>
<evidence type="ECO:0008006" key="3">
    <source>
        <dbReference type="Google" id="ProtNLM"/>
    </source>
</evidence>
<dbReference type="Proteomes" id="UP000092598">
    <property type="component" value="Chromosome"/>
</dbReference>
<sequence length="152" mass="16696">MNATTRAQDAHVEEARLLALRGQYEEAMPLLEEALPFGRPRSAVLLNQLRHLLAPSDSRDCGNLVADPRYLPEILPVEAMTPARGGWRLGGDDHWLGMMTARGAARKTAEAVLSAMRDGTHRYAPAGPWGRVAAEARDSARWGCSPIRSWGR</sequence>
<dbReference type="KEGG" id="sls:SLINC_8505"/>
<proteinExistence type="predicted"/>
<reference evidence="1 2" key="1">
    <citation type="submission" date="2016-07" db="EMBL/GenBank/DDBJ databases">
        <title>Enhancement of antibiotic productionsby engineered nitrateutilization in actinobacteria.</title>
        <authorList>
            <person name="Meng S.C."/>
        </authorList>
    </citation>
    <scope>NUCLEOTIDE SEQUENCE [LARGE SCALE GENOMIC DNA]</scope>
    <source>
        <strain evidence="1 2">NRRL 2936</strain>
    </source>
</reference>
<protein>
    <recommendedName>
        <fullName evidence="3">Tetratricopeptide repeat protein</fullName>
    </recommendedName>
</protein>
<dbReference type="AlphaFoldDB" id="A0A1B1MQ46"/>
<gene>
    <name evidence="1" type="ORF">SLINC_8505</name>
</gene>
<keyword evidence="2" id="KW-1185">Reference proteome</keyword>
<accession>A0A1B1MQ46</accession>
<evidence type="ECO:0000313" key="2">
    <source>
        <dbReference type="Proteomes" id="UP000092598"/>
    </source>
</evidence>
<evidence type="ECO:0000313" key="1">
    <source>
        <dbReference type="EMBL" id="ANS70729.1"/>
    </source>
</evidence>